<evidence type="ECO:0000313" key="1">
    <source>
        <dbReference type="EMBL" id="OGM34685.1"/>
    </source>
</evidence>
<dbReference type="STRING" id="1802505.A3D01_04125"/>
<gene>
    <name evidence="1" type="ORF">A3D01_04125</name>
</gene>
<dbReference type="Proteomes" id="UP000177169">
    <property type="component" value="Unassembled WGS sequence"/>
</dbReference>
<comment type="caution">
    <text evidence="1">The sequence shown here is derived from an EMBL/GenBank/DDBJ whole genome shotgun (WGS) entry which is preliminary data.</text>
</comment>
<dbReference type="PANTHER" id="PTHR40069">
    <property type="entry name" value="YWBE PROTEIN"/>
    <property type="match status" value="1"/>
</dbReference>
<evidence type="ECO:0008006" key="3">
    <source>
        <dbReference type="Google" id="ProtNLM"/>
    </source>
</evidence>
<accession>A0A1F7Z7E4</accession>
<dbReference type="NCBIfam" id="TIGR03833">
    <property type="entry name" value="YwbE family protein"/>
    <property type="match status" value="1"/>
</dbReference>
<dbReference type="InterPro" id="IPR019240">
    <property type="entry name" value="DUF2196"/>
</dbReference>
<dbReference type="AlphaFoldDB" id="A0A1F7Z7E4"/>
<dbReference type="Pfam" id="PF09962">
    <property type="entry name" value="DUF2196"/>
    <property type="match status" value="1"/>
</dbReference>
<reference evidence="1 2" key="1">
    <citation type="journal article" date="2016" name="Nat. Commun.">
        <title>Thousands of microbial genomes shed light on interconnected biogeochemical processes in an aquifer system.</title>
        <authorList>
            <person name="Anantharaman K."/>
            <person name="Brown C.T."/>
            <person name="Hug L.A."/>
            <person name="Sharon I."/>
            <person name="Castelle C.J."/>
            <person name="Probst A.J."/>
            <person name="Thomas B.C."/>
            <person name="Singh A."/>
            <person name="Wilkins M.J."/>
            <person name="Karaoz U."/>
            <person name="Brodie E.L."/>
            <person name="Williams K.H."/>
            <person name="Hubbard S.S."/>
            <person name="Banfield J.F."/>
        </authorList>
    </citation>
    <scope>NUCLEOTIDE SEQUENCE [LARGE SCALE GENOMIC DNA]</scope>
</reference>
<proteinExistence type="predicted"/>
<protein>
    <recommendedName>
        <fullName evidence="3">YwbE family protein</fullName>
    </recommendedName>
</protein>
<dbReference type="PANTHER" id="PTHR40069:SF1">
    <property type="entry name" value="YWBE PROTEIN"/>
    <property type="match status" value="1"/>
</dbReference>
<sequence length="66" mass="7149">MGSSFPTRNQLAPGLTVVIIEKHNQKTGVESTGVVDRILTHSFSHPHGLKVMLTDGKVGRVKRVVS</sequence>
<evidence type="ECO:0000313" key="2">
    <source>
        <dbReference type="Proteomes" id="UP000177169"/>
    </source>
</evidence>
<name>A0A1F7Z7E4_9BACT</name>
<dbReference type="EMBL" id="MGGR01000003">
    <property type="protein sequence ID" value="OGM34685.1"/>
    <property type="molecule type" value="Genomic_DNA"/>
</dbReference>
<organism evidence="1 2">
    <name type="scientific">Candidatus Woesebacteria bacterium RIFCSPHIGHO2_02_FULL_39_13</name>
    <dbReference type="NCBI Taxonomy" id="1802505"/>
    <lineage>
        <taxon>Bacteria</taxon>
        <taxon>Candidatus Woeseibacteriota</taxon>
    </lineage>
</organism>